<comment type="caution">
    <text evidence="1">The sequence shown here is derived from an EMBL/GenBank/DDBJ whole genome shotgun (WGS) entry which is preliminary data.</text>
</comment>
<proteinExistence type="predicted"/>
<dbReference type="AlphaFoldDB" id="X1DUT6"/>
<protein>
    <submittedName>
        <fullName evidence="1">Uncharacterized protein</fullName>
    </submittedName>
</protein>
<gene>
    <name evidence="1" type="ORF">S01H4_61177</name>
</gene>
<evidence type="ECO:0000313" key="1">
    <source>
        <dbReference type="EMBL" id="GAH08734.1"/>
    </source>
</evidence>
<organism evidence="1">
    <name type="scientific">marine sediment metagenome</name>
    <dbReference type="NCBI Taxonomy" id="412755"/>
    <lineage>
        <taxon>unclassified sequences</taxon>
        <taxon>metagenomes</taxon>
        <taxon>ecological metagenomes</taxon>
    </lineage>
</organism>
<name>X1DUT6_9ZZZZ</name>
<dbReference type="EMBL" id="BART01036218">
    <property type="protein sequence ID" value="GAH08734.1"/>
    <property type="molecule type" value="Genomic_DNA"/>
</dbReference>
<sequence>MHNKKIGELTDTLVAELLTESLALAQNMLRSAIDSRAKDFTNPFRQTTFKSPEEMTAVVGTIKDNSFLNDFKRDTARYCREVRKLVQQIQ</sequence>
<accession>X1DUT6</accession>
<reference evidence="1" key="1">
    <citation type="journal article" date="2014" name="Front. Microbiol.">
        <title>High frequency of phylogenetically diverse reductive dehalogenase-homologous genes in deep subseafloor sedimentary metagenomes.</title>
        <authorList>
            <person name="Kawai M."/>
            <person name="Futagami T."/>
            <person name="Toyoda A."/>
            <person name="Takaki Y."/>
            <person name="Nishi S."/>
            <person name="Hori S."/>
            <person name="Arai W."/>
            <person name="Tsubouchi T."/>
            <person name="Morono Y."/>
            <person name="Uchiyama I."/>
            <person name="Ito T."/>
            <person name="Fujiyama A."/>
            <person name="Inagaki F."/>
            <person name="Takami H."/>
        </authorList>
    </citation>
    <scope>NUCLEOTIDE SEQUENCE</scope>
    <source>
        <strain evidence="1">Expedition CK06-06</strain>
    </source>
</reference>